<dbReference type="AlphaFoldDB" id="A0A8J8MUF8"/>
<dbReference type="InterPro" id="IPR036249">
    <property type="entry name" value="Thioredoxin-like_sf"/>
</dbReference>
<comment type="similarity">
    <text evidence="1 2">Belongs to the ArsC family.</text>
</comment>
<evidence type="ECO:0000256" key="1">
    <source>
        <dbReference type="ARBA" id="ARBA00007198"/>
    </source>
</evidence>
<protein>
    <submittedName>
        <fullName evidence="3">Arsenate reductase</fullName>
    </submittedName>
</protein>
<dbReference type="PROSITE" id="PS51353">
    <property type="entry name" value="ARSC"/>
    <property type="match status" value="1"/>
</dbReference>
<accession>A0A8J8MUF8</accession>
<evidence type="ECO:0000313" key="3">
    <source>
        <dbReference type="EMBL" id="QUS36890.1"/>
    </source>
</evidence>
<dbReference type="Gene3D" id="3.40.30.10">
    <property type="entry name" value="Glutaredoxin"/>
    <property type="match status" value="1"/>
</dbReference>
<dbReference type="KEGG" id="fap:GR316_04980"/>
<reference evidence="3" key="1">
    <citation type="submission" date="2020-01" db="EMBL/GenBank/DDBJ databases">
        <authorList>
            <person name="Yang Y."/>
            <person name="Kwon Y.M."/>
        </authorList>
    </citation>
    <scope>NUCLEOTIDE SEQUENCE</scope>
    <source>
        <strain evidence="3">PG104</strain>
    </source>
</reference>
<dbReference type="PANTHER" id="PTHR30041:SF8">
    <property type="entry name" value="PROTEIN YFFB"/>
    <property type="match status" value="1"/>
</dbReference>
<dbReference type="SUPFAM" id="SSF52833">
    <property type="entry name" value="Thioredoxin-like"/>
    <property type="match status" value="1"/>
</dbReference>
<dbReference type="EMBL" id="CP047289">
    <property type="protein sequence ID" value="QUS36890.1"/>
    <property type="molecule type" value="Genomic_DNA"/>
</dbReference>
<evidence type="ECO:0000313" key="4">
    <source>
        <dbReference type="Proteomes" id="UP000679284"/>
    </source>
</evidence>
<dbReference type="Proteomes" id="UP000679284">
    <property type="component" value="Chromosome"/>
</dbReference>
<dbReference type="InterPro" id="IPR006660">
    <property type="entry name" value="Arsenate_reductase-like"/>
</dbReference>
<proteinExistence type="inferred from homology"/>
<evidence type="ECO:0000256" key="2">
    <source>
        <dbReference type="PROSITE-ProRule" id="PRU01282"/>
    </source>
</evidence>
<organism evidence="3 4">
    <name type="scientific">Falsirhodobacter algicola</name>
    <dbReference type="NCBI Taxonomy" id="2692330"/>
    <lineage>
        <taxon>Bacteria</taxon>
        <taxon>Pseudomonadati</taxon>
        <taxon>Pseudomonadota</taxon>
        <taxon>Alphaproteobacteria</taxon>
        <taxon>Rhodobacterales</taxon>
        <taxon>Paracoccaceae</taxon>
        <taxon>Falsirhodobacter</taxon>
    </lineage>
</organism>
<gene>
    <name evidence="3" type="ORF">GR316_04980</name>
</gene>
<sequence length="104" mass="11511">MVIYGIKTCDTCRKAVKALDGAELRDIRVDPLSPQERAEFIGTFGAALINRSSATWRALSEEDRALPEAELLERHPTVMKRPVIRSGDALHLGWSKDVQAALLP</sequence>
<name>A0A8J8MUF8_9RHOB</name>
<dbReference type="Pfam" id="PF03960">
    <property type="entry name" value="ArsC"/>
    <property type="match status" value="1"/>
</dbReference>
<dbReference type="PANTHER" id="PTHR30041">
    <property type="entry name" value="ARSENATE REDUCTASE"/>
    <property type="match status" value="1"/>
</dbReference>
<keyword evidence="4" id="KW-1185">Reference proteome</keyword>